<feature type="compositionally biased region" description="Polar residues" evidence="1">
    <location>
        <begin position="202"/>
        <end position="215"/>
    </location>
</feature>
<reference evidence="2 3" key="1">
    <citation type="submission" date="2012-03" db="EMBL/GenBank/DDBJ databases">
        <title>Whole Genome Assembly of Papio anubis.</title>
        <authorList>
            <person name="Liu Y.L."/>
            <person name="Abraham K.A."/>
            <person name="Akbar H.A."/>
            <person name="Ali S.A."/>
            <person name="Anosike U.A."/>
            <person name="Aqrawi P.A."/>
            <person name="Arias F.A."/>
            <person name="Attaway T.A."/>
            <person name="Awwad R.A."/>
            <person name="Babu C.B."/>
            <person name="Bandaranaike D.B."/>
            <person name="Battles P.B."/>
            <person name="Bell A.B."/>
            <person name="Beltran B.B."/>
            <person name="Berhane-Mersha D.B."/>
            <person name="Bess C.B."/>
            <person name="Bickham C.B."/>
            <person name="Bolden T.B."/>
            <person name="Carter K.C."/>
            <person name="Chau D.C."/>
            <person name="Chavez A.C."/>
            <person name="Clerc-Blankenburg K.C."/>
            <person name="Coyle M.C."/>
            <person name="Dao M.D."/>
            <person name="Davila M.L.D."/>
            <person name="Davy-Carroll L.D."/>
            <person name="Denson S.D."/>
            <person name="Dinh H.D."/>
            <person name="Fernandez S.F."/>
            <person name="Fernando P.F."/>
            <person name="Forbes L.F."/>
            <person name="Francis C.F."/>
            <person name="Francisco L.F."/>
            <person name="Fu Q.F."/>
            <person name="Garcia-Iii R.G."/>
            <person name="Garrett T.G."/>
            <person name="Gross S.G."/>
            <person name="Gubbala S.G."/>
            <person name="Hirani K.H."/>
            <person name="Hogues M.H."/>
            <person name="Hollins B.H."/>
            <person name="Jackson L.J."/>
            <person name="Javaid M.J."/>
            <person name="Jhangiani S.J."/>
            <person name="Johnson A.J."/>
            <person name="Johnson B.J."/>
            <person name="Jones J.J."/>
            <person name="Joshi V.J."/>
            <person name="Kalu J.K."/>
            <person name="Khan N.K."/>
            <person name="Korchina V.K."/>
            <person name="Kovar C.K."/>
            <person name="Lago L.L."/>
            <person name="Lara F.L."/>
            <person name="Le T.-K.L."/>
            <person name="Lee S.L."/>
            <person name="Legall-Iii F.L."/>
            <person name="Lemon S.L."/>
            <person name="Liu J.L."/>
            <person name="Liu Y.-S.L."/>
            <person name="Liyanage D.L."/>
            <person name="Lopez J.L."/>
            <person name="Lorensuhewa L.L."/>
            <person name="Mata R.M."/>
            <person name="Mathew T.M."/>
            <person name="Mercado C.M."/>
            <person name="Mercado I.M."/>
            <person name="Morales K.M."/>
            <person name="Morgan M.M."/>
            <person name="Munidasa M.M."/>
            <person name="Ngo D.N."/>
            <person name="Nguyen L.N."/>
            <person name="Nguyen T.N."/>
            <person name="Nguyen N.N."/>
            <person name="Obregon M.O."/>
            <person name="Okwuonu G.O."/>
            <person name="Ongeri F.O."/>
            <person name="Onwere C.O."/>
            <person name="Osifeso I.O."/>
            <person name="Parra A.P."/>
            <person name="Patil S.P."/>
            <person name="Perez A.P."/>
            <person name="Perez Y.P."/>
            <person name="Pham C.P."/>
            <person name="Pu L.-L.P."/>
            <person name="Puazo M.P."/>
            <person name="Quiroz J.Q."/>
            <person name="Rouhana J.R."/>
            <person name="Ruiz M.R."/>
            <person name="Ruiz S.-J.R."/>
            <person name="Saada N.S."/>
            <person name="Santibanez J.S."/>
            <person name="Scheel M.S."/>
            <person name="Schneider B.S."/>
            <person name="Simmons D.S."/>
            <person name="Sisson I.S."/>
            <person name="Tang L.-Y.T."/>
            <person name="Thornton R.T."/>
            <person name="Tisius J.T."/>
            <person name="Toledanes G.T."/>
            <person name="Trejos Z.T."/>
            <person name="Usmani K.U."/>
            <person name="Varghese R.V."/>
            <person name="Vattathil S.V."/>
            <person name="Vee V.V."/>
            <person name="Walker D.W."/>
            <person name="Weissenberger G.W."/>
            <person name="White C.W."/>
            <person name="Williams A.W."/>
            <person name="Woodworth J.W."/>
            <person name="Wright R.W."/>
            <person name="Zhu Y.Z."/>
            <person name="Han Y.H."/>
            <person name="Newsham I.N."/>
            <person name="Nazareth L.N."/>
            <person name="Worley K.W."/>
            <person name="Muzny D.M."/>
            <person name="Rogers J.R."/>
            <person name="Gibbs R.G."/>
        </authorList>
    </citation>
    <scope>NUCLEOTIDE SEQUENCE [LARGE SCALE GENOMIC DNA]</scope>
</reference>
<keyword evidence="3" id="KW-1185">Reference proteome</keyword>
<evidence type="ECO:0000256" key="1">
    <source>
        <dbReference type="SAM" id="MobiDB-lite"/>
    </source>
</evidence>
<dbReference type="HOGENOM" id="CLU_073506_0_0_1"/>
<dbReference type="AlphaFoldDB" id="A0A096N8B6"/>
<reference evidence="2" key="3">
    <citation type="submission" date="2025-09" db="UniProtKB">
        <authorList>
            <consortium name="Ensembl"/>
        </authorList>
    </citation>
    <scope>IDENTIFICATION</scope>
</reference>
<dbReference type="ExpressionAtlas" id="A0A096N8B6">
    <property type="expression patterns" value="baseline"/>
</dbReference>
<feature type="region of interest" description="Disordered" evidence="1">
    <location>
        <begin position="193"/>
        <end position="215"/>
    </location>
</feature>
<evidence type="ECO:0000313" key="2">
    <source>
        <dbReference type="Ensembl" id="ENSPANP00000008843.3"/>
    </source>
</evidence>
<dbReference type="Proteomes" id="UP000028761">
    <property type="component" value="Chromosome 9"/>
</dbReference>
<sequence length="359" mass="39427">VSTVICMKQREEEFLLTIRPFASRMQKSPCYIPIVSSATLWDRSTPHAKNIPCYERTSVTCSRFINHMKNFSESPKFRSLHCLNFPVFPERTQSSVAYKRLLCTCQYIVPRSSVSTVSLDEKSCEEARSPPAPSGETDETPLIFTASGETEERARGAPKQAWNSSFLEQLVQKPSWAHSVNPVHLEAQGIHINRHTRPKAQPLSNPKKNSGSTARPFTAIGLCRRSQTPCALQSAGPSNAELEPKKRMAAPAGSQAHPDIQSRLLGASGNPVGRGAVAMAPEMLPKHPHPPRDRRPRADTSLHGNLAGAPLPLLAGASTHFPSKRLIKVCSSAPPRPTRRFHTVCSQALSRPVVNAHLH</sequence>
<feature type="region of interest" description="Disordered" evidence="1">
    <location>
        <begin position="120"/>
        <end position="141"/>
    </location>
</feature>
<evidence type="ECO:0000313" key="3">
    <source>
        <dbReference type="Proteomes" id="UP000028761"/>
    </source>
</evidence>
<feature type="compositionally biased region" description="Basic and acidic residues" evidence="1">
    <location>
        <begin position="290"/>
        <end position="300"/>
    </location>
</feature>
<dbReference type="InterPro" id="IPR029288">
    <property type="entry name" value="DUF4607"/>
</dbReference>
<dbReference type="eggNOG" id="ENOG502RVJS">
    <property type="taxonomic scope" value="Eukaryota"/>
</dbReference>
<organism evidence="2 3">
    <name type="scientific">Papio anubis</name>
    <name type="common">Olive baboon</name>
    <dbReference type="NCBI Taxonomy" id="9555"/>
    <lineage>
        <taxon>Eukaryota</taxon>
        <taxon>Metazoa</taxon>
        <taxon>Chordata</taxon>
        <taxon>Craniata</taxon>
        <taxon>Vertebrata</taxon>
        <taxon>Euteleostomi</taxon>
        <taxon>Mammalia</taxon>
        <taxon>Eutheria</taxon>
        <taxon>Euarchontoglires</taxon>
        <taxon>Primates</taxon>
        <taxon>Haplorrhini</taxon>
        <taxon>Catarrhini</taxon>
        <taxon>Cercopithecidae</taxon>
        <taxon>Cercopithecinae</taxon>
        <taxon>Papio</taxon>
    </lineage>
</organism>
<name>A0A096N8B6_PAPAN</name>
<dbReference type="PANTHER" id="PTHR40708:SF1">
    <property type="entry name" value="RIKEN CDNA 1700113H08 GENE"/>
    <property type="match status" value="1"/>
</dbReference>
<dbReference type="Ensembl" id="ENSPANT00000015294.3">
    <property type="protein sequence ID" value="ENSPANP00000008843.3"/>
    <property type="gene ID" value="ENSPANG00000022132.3"/>
</dbReference>
<dbReference type="OMA" id="LIFTVRQ"/>
<gene>
    <name evidence="2" type="primary">C12orf42</name>
</gene>
<proteinExistence type="predicted"/>
<reference evidence="2" key="2">
    <citation type="submission" date="2025-08" db="UniProtKB">
        <authorList>
            <consortium name="Ensembl"/>
        </authorList>
    </citation>
    <scope>IDENTIFICATION</scope>
</reference>
<dbReference type="PANTHER" id="PTHR40708">
    <property type="entry name" value="RIKEN CDNA 1700113H08 GENE"/>
    <property type="match status" value="1"/>
</dbReference>
<dbReference type="Bgee" id="ENSPANG00000022132">
    <property type="expression patterns" value="Expressed in testis and 29 other cell types or tissues"/>
</dbReference>
<accession>A0A096N8B6</accession>
<dbReference type="Pfam" id="PF15380">
    <property type="entry name" value="DUF4607"/>
    <property type="match status" value="1"/>
</dbReference>
<dbReference type="GeneTree" id="ENSGT00390000015477"/>
<feature type="region of interest" description="Disordered" evidence="1">
    <location>
        <begin position="282"/>
        <end position="306"/>
    </location>
</feature>
<protein>
    <submittedName>
        <fullName evidence="2">Chromosome 12 open reading frame 42</fullName>
    </submittedName>
</protein>